<dbReference type="EMBL" id="DTKJ01000005">
    <property type="protein sequence ID" value="HGZ10668.1"/>
    <property type="molecule type" value="Genomic_DNA"/>
</dbReference>
<proteinExistence type="predicted"/>
<dbReference type="Pfam" id="PF04389">
    <property type="entry name" value="Peptidase_M28"/>
    <property type="match status" value="1"/>
</dbReference>
<dbReference type="GO" id="GO:0006508">
    <property type="term" value="P:proteolysis"/>
    <property type="evidence" value="ECO:0007669"/>
    <property type="project" value="InterPro"/>
</dbReference>
<dbReference type="Gene3D" id="3.40.630.10">
    <property type="entry name" value="Zn peptidases"/>
    <property type="match status" value="1"/>
</dbReference>
<evidence type="ECO:0000313" key="2">
    <source>
        <dbReference type="EMBL" id="HGZ10668.1"/>
    </source>
</evidence>
<accession>A0A7C5AK53</accession>
<dbReference type="PANTHER" id="PTHR12147">
    <property type="entry name" value="METALLOPEPTIDASE M28 FAMILY MEMBER"/>
    <property type="match status" value="1"/>
</dbReference>
<sequence>MTSAHTPKAWVMRRSYLSLVLLTPIILGLTGTLAFIFKGHPLLGVELVEKTEIRRRLREHLHYLSVELGERCIFRPGNLKAAEDYVARIFNELGYEVRRQSFICQRVEVANVIAGNPDPRGYFLLGAHFDTVAGTPGADDNASGVAVLLEVARLARKGPTVRPWAFVGFTTEEPPVFFTPYMGSRVYAKTARKQGENLLGMLCLESVGYFVDAPHSQHIPFPLRFLGYSTTGNYLGLVGNRRSQALVQALEQTLKSACALPVASLTVPFGGGLIPETRLSDHANFWDEGYPAVMLTDTAFLRNPNYHTARDTLDTLNLEAMTELTWGLAHFVREAGK</sequence>
<gene>
    <name evidence="2" type="ORF">ENW48_00435</name>
</gene>
<organism evidence="2">
    <name type="scientific">Desulfobacca acetoxidans</name>
    <dbReference type="NCBI Taxonomy" id="60893"/>
    <lineage>
        <taxon>Bacteria</taxon>
        <taxon>Pseudomonadati</taxon>
        <taxon>Thermodesulfobacteriota</taxon>
        <taxon>Desulfobaccia</taxon>
        <taxon>Desulfobaccales</taxon>
        <taxon>Desulfobaccaceae</taxon>
        <taxon>Desulfobacca</taxon>
    </lineage>
</organism>
<dbReference type="GO" id="GO:0008235">
    <property type="term" value="F:metalloexopeptidase activity"/>
    <property type="evidence" value="ECO:0007669"/>
    <property type="project" value="InterPro"/>
</dbReference>
<dbReference type="InterPro" id="IPR045175">
    <property type="entry name" value="M28_fam"/>
</dbReference>
<reference evidence="2" key="1">
    <citation type="journal article" date="2020" name="mSystems">
        <title>Genome- and Community-Level Interaction Insights into Carbon Utilization and Element Cycling Functions of Hydrothermarchaeota in Hydrothermal Sediment.</title>
        <authorList>
            <person name="Zhou Z."/>
            <person name="Liu Y."/>
            <person name="Xu W."/>
            <person name="Pan J."/>
            <person name="Luo Z.H."/>
            <person name="Li M."/>
        </authorList>
    </citation>
    <scope>NUCLEOTIDE SEQUENCE [LARGE SCALE GENOMIC DNA]</scope>
    <source>
        <strain evidence="2">SpSt-853</strain>
    </source>
</reference>
<protein>
    <submittedName>
        <fullName evidence="2">M28 family peptidase</fullName>
    </submittedName>
</protein>
<dbReference type="PANTHER" id="PTHR12147:SF26">
    <property type="entry name" value="PEPTIDASE M28 DOMAIN-CONTAINING PROTEIN"/>
    <property type="match status" value="1"/>
</dbReference>
<feature type="domain" description="Peptidase M28" evidence="1">
    <location>
        <begin position="118"/>
        <end position="331"/>
    </location>
</feature>
<evidence type="ECO:0000259" key="1">
    <source>
        <dbReference type="Pfam" id="PF04389"/>
    </source>
</evidence>
<name>A0A7C5AK53_9BACT</name>
<dbReference type="InterPro" id="IPR007484">
    <property type="entry name" value="Peptidase_M28"/>
</dbReference>
<comment type="caution">
    <text evidence="2">The sequence shown here is derived from an EMBL/GenBank/DDBJ whole genome shotgun (WGS) entry which is preliminary data.</text>
</comment>
<dbReference type="SUPFAM" id="SSF53187">
    <property type="entry name" value="Zn-dependent exopeptidases"/>
    <property type="match status" value="1"/>
</dbReference>
<dbReference type="AlphaFoldDB" id="A0A7C5AK53"/>